<dbReference type="InterPro" id="IPR032710">
    <property type="entry name" value="NTF2-like_dom_sf"/>
</dbReference>
<dbReference type="Pfam" id="PF13577">
    <property type="entry name" value="SnoaL_4"/>
    <property type="match status" value="1"/>
</dbReference>
<dbReference type="Proteomes" id="UP000571950">
    <property type="component" value="Unassembled WGS sequence"/>
</dbReference>
<sequence length="135" mass="15238">MRHAEDLAGINAALACYVDGVNQRDAALWASSWDEEAEWRLFDPEPVRGREAIVAAWTAAMADFPFVVMHATQGQVLVEGDEAQGRSYTSEVAETADGRHLRVWGCYVDRYRKRNGVWRFSSRTFSILKSEDHSS</sequence>
<evidence type="ECO:0000313" key="3">
    <source>
        <dbReference type="Proteomes" id="UP000571950"/>
    </source>
</evidence>
<dbReference type="Gene3D" id="3.10.450.50">
    <property type="match status" value="1"/>
</dbReference>
<feature type="domain" description="SnoaL-like" evidence="1">
    <location>
        <begin position="3"/>
        <end position="124"/>
    </location>
</feature>
<proteinExistence type="predicted"/>
<organism evidence="2 3">
    <name type="scientific">Sphingobium jiangsuense</name>
    <dbReference type="NCBI Taxonomy" id="870476"/>
    <lineage>
        <taxon>Bacteria</taxon>
        <taxon>Pseudomonadati</taxon>
        <taxon>Pseudomonadota</taxon>
        <taxon>Alphaproteobacteria</taxon>
        <taxon>Sphingomonadales</taxon>
        <taxon>Sphingomonadaceae</taxon>
        <taxon>Sphingobium</taxon>
    </lineage>
</organism>
<dbReference type="EMBL" id="JACIDT010000008">
    <property type="protein sequence ID" value="MBB3926803.1"/>
    <property type="molecule type" value="Genomic_DNA"/>
</dbReference>
<reference evidence="2 3" key="1">
    <citation type="submission" date="2020-08" db="EMBL/GenBank/DDBJ databases">
        <title>Genomic Encyclopedia of Type Strains, Phase IV (KMG-IV): sequencing the most valuable type-strain genomes for metagenomic binning, comparative biology and taxonomic classification.</title>
        <authorList>
            <person name="Goeker M."/>
        </authorList>
    </citation>
    <scope>NUCLEOTIDE SEQUENCE [LARGE SCALE GENOMIC DNA]</scope>
    <source>
        <strain evidence="2 3">DSM 26189</strain>
    </source>
</reference>
<protein>
    <submittedName>
        <fullName evidence="2">Ketosteroid isomerase-like protein</fullName>
    </submittedName>
</protein>
<gene>
    <name evidence="2" type="ORF">GGR43_002526</name>
</gene>
<keyword evidence="2" id="KW-0413">Isomerase</keyword>
<dbReference type="AlphaFoldDB" id="A0A7W6FQE0"/>
<evidence type="ECO:0000259" key="1">
    <source>
        <dbReference type="Pfam" id="PF13577"/>
    </source>
</evidence>
<accession>A0A7W6FQE0</accession>
<dbReference type="SUPFAM" id="SSF54427">
    <property type="entry name" value="NTF2-like"/>
    <property type="match status" value="1"/>
</dbReference>
<dbReference type="RefSeq" id="WP_188072308.1">
    <property type="nucleotide sequence ID" value="NZ_BSPS01000003.1"/>
</dbReference>
<dbReference type="GO" id="GO:0016853">
    <property type="term" value="F:isomerase activity"/>
    <property type="evidence" value="ECO:0007669"/>
    <property type="project" value="UniProtKB-KW"/>
</dbReference>
<comment type="caution">
    <text evidence="2">The sequence shown here is derived from an EMBL/GenBank/DDBJ whole genome shotgun (WGS) entry which is preliminary data.</text>
</comment>
<evidence type="ECO:0000313" key="2">
    <source>
        <dbReference type="EMBL" id="MBB3926803.1"/>
    </source>
</evidence>
<keyword evidence="3" id="KW-1185">Reference proteome</keyword>
<name>A0A7W6FQE0_9SPHN</name>
<dbReference type="InterPro" id="IPR037401">
    <property type="entry name" value="SnoaL-like"/>
</dbReference>
<dbReference type="CDD" id="cd00531">
    <property type="entry name" value="NTF2_like"/>
    <property type="match status" value="1"/>
</dbReference>